<dbReference type="AlphaFoldDB" id="A0A4Y2I9Y3"/>
<keyword evidence="2" id="KW-1185">Reference proteome</keyword>
<name>A0A4Y2I9Y3_ARAVE</name>
<protein>
    <recommendedName>
        <fullName evidence="3">ATP-dependent DNA helicase</fullName>
    </recommendedName>
</protein>
<dbReference type="SUPFAM" id="SSF52540">
    <property type="entry name" value="P-loop containing nucleoside triphosphate hydrolases"/>
    <property type="match status" value="1"/>
</dbReference>
<proteinExistence type="predicted"/>
<dbReference type="EMBL" id="BGPR01002503">
    <property type="protein sequence ID" value="GBM74537.1"/>
    <property type="molecule type" value="Genomic_DNA"/>
</dbReference>
<gene>
    <name evidence="1" type="ORF">AVEN_126587_1</name>
</gene>
<evidence type="ECO:0008006" key="3">
    <source>
        <dbReference type="Google" id="ProtNLM"/>
    </source>
</evidence>
<dbReference type="GO" id="GO:0005657">
    <property type="term" value="C:replication fork"/>
    <property type="evidence" value="ECO:0007669"/>
    <property type="project" value="TreeGrafter"/>
</dbReference>
<reference evidence="1 2" key="1">
    <citation type="journal article" date="2019" name="Sci. Rep.">
        <title>Orb-weaving spider Araneus ventricosus genome elucidates the spidroin gene catalogue.</title>
        <authorList>
            <person name="Kono N."/>
            <person name="Nakamura H."/>
            <person name="Ohtoshi R."/>
            <person name="Moran D.A.P."/>
            <person name="Shinohara A."/>
            <person name="Yoshida Y."/>
            <person name="Fujiwara M."/>
            <person name="Mori M."/>
            <person name="Tomita M."/>
            <person name="Arakawa K."/>
        </authorList>
    </citation>
    <scope>NUCLEOTIDE SEQUENCE [LARGE SCALE GENOMIC DNA]</scope>
</reference>
<dbReference type="InterPro" id="IPR027417">
    <property type="entry name" value="P-loop_NTPase"/>
</dbReference>
<dbReference type="PANTHER" id="PTHR23274:SF51">
    <property type="entry name" value="OS03G0423850 PROTEIN"/>
    <property type="match status" value="1"/>
</dbReference>
<dbReference type="GO" id="GO:0006260">
    <property type="term" value="P:DNA replication"/>
    <property type="evidence" value="ECO:0007669"/>
    <property type="project" value="TreeGrafter"/>
</dbReference>
<dbReference type="Proteomes" id="UP000499080">
    <property type="component" value="Unassembled WGS sequence"/>
</dbReference>
<dbReference type="OrthoDB" id="6590976at2759"/>
<dbReference type="PANTHER" id="PTHR23274">
    <property type="entry name" value="DNA HELICASE-RELATED"/>
    <property type="match status" value="1"/>
</dbReference>
<sequence length="116" mass="12989">MLLRNLHPPSLCNGTRFCIKKLMQNIIEATFMTGHAAGEDGFIPTIPIIPSDFPFQFKRLQFPVRLCFAMSINKSQGKYLKVVGLDLLKPCFSHGQLHVDSSRVGKADNLYILAPN</sequence>
<comment type="caution">
    <text evidence="1">The sequence shown here is derived from an EMBL/GenBank/DDBJ whole genome shotgun (WGS) entry which is preliminary data.</text>
</comment>
<evidence type="ECO:0000313" key="1">
    <source>
        <dbReference type="EMBL" id="GBM74537.1"/>
    </source>
</evidence>
<organism evidence="1 2">
    <name type="scientific">Araneus ventricosus</name>
    <name type="common">Orbweaver spider</name>
    <name type="synonym">Epeira ventricosa</name>
    <dbReference type="NCBI Taxonomy" id="182803"/>
    <lineage>
        <taxon>Eukaryota</taxon>
        <taxon>Metazoa</taxon>
        <taxon>Ecdysozoa</taxon>
        <taxon>Arthropoda</taxon>
        <taxon>Chelicerata</taxon>
        <taxon>Arachnida</taxon>
        <taxon>Araneae</taxon>
        <taxon>Araneomorphae</taxon>
        <taxon>Entelegynae</taxon>
        <taxon>Araneoidea</taxon>
        <taxon>Araneidae</taxon>
        <taxon>Araneus</taxon>
    </lineage>
</organism>
<accession>A0A4Y2I9Y3</accession>
<evidence type="ECO:0000313" key="2">
    <source>
        <dbReference type="Proteomes" id="UP000499080"/>
    </source>
</evidence>